<dbReference type="EMBL" id="CP039730">
    <property type="protein sequence ID" value="QHT44876.1"/>
    <property type="molecule type" value="Genomic_DNA"/>
</dbReference>
<evidence type="ECO:0000313" key="3">
    <source>
        <dbReference type="Proteomes" id="UP000183509"/>
    </source>
</evidence>
<dbReference type="GeneID" id="66455829"/>
<name>A0A286V826_ENTFC</name>
<evidence type="ECO:0000313" key="2">
    <source>
        <dbReference type="EMBL" id="SAM52989.1"/>
    </source>
</evidence>
<evidence type="ECO:0000313" key="1">
    <source>
        <dbReference type="EMBL" id="QHT44876.1"/>
    </source>
</evidence>
<gene>
    <name evidence="2" type="ORF">DTPHA_602653</name>
    <name evidence="1" type="ORF">FCF09_14435</name>
</gene>
<dbReference type="AlphaFoldDB" id="A0A286V826"/>
<dbReference type="Proteomes" id="UP000183509">
    <property type="component" value="Unassembled WGS sequence"/>
</dbReference>
<protein>
    <submittedName>
        <fullName evidence="1">Uncharacterized protein</fullName>
    </submittedName>
</protein>
<reference evidence="1" key="2">
    <citation type="journal article" date="2020" name="J. Antimicrob. Chemother.">
        <title>Tandem amplification of the vanM gene cluster drives vancomycin resistance in vancomycin-variable enterococci.</title>
        <authorList>
            <person name="Sun L."/>
            <person name="Chen Y."/>
            <person name="Hua X."/>
            <person name="Chen Y."/>
            <person name="Hong J."/>
            <person name="Wu X."/>
            <person name="Jiang Y."/>
            <person name="van Schaik W."/>
            <person name="Qu T."/>
            <person name="Yu Y."/>
        </authorList>
    </citation>
    <scope>NUCLEOTIDE SEQUENCE [LARGE SCALE GENOMIC DNA]</scope>
    <source>
        <strain evidence="1">ZY2</strain>
        <plasmid evidence="1">pZY2</plasmid>
    </source>
</reference>
<reference evidence="2 3" key="1">
    <citation type="submission" date="2016-04" db="EMBL/GenBank/DDBJ databases">
        <authorList>
            <person name="Millard A."/>
        </authorList>
    </citation>
    <scope>NUCLEOTIDE SEQUENCE [LARGE SCALE GENOMIC DNA]</scope>
    <source>
        <strain evidence="2">Isolate 22</strain>
    </source>
</reference>
<dbReference type="RefSeq" id="WP_002347536.1">
    <property type="nucleotide sequence ID" value="NZ_AP022343.1"/>
</dbReference>
<proteinExistence type="predicted"/>
<dbReference type="EMBL" id="FKLM01000071">
    <property type="protein sequence ID" value="SAM52989.1"/>
    <property type="molecule type" value="Genomic_DNA"/>
</dbReference>
<sequence>MLTATLQQPTHVAIAESYTINAGIVKQLIKDREFKKFNSRQAYNRQLKKAILKHKDSFIGNLESVDVKTVSTAFSVVEVTIDGRLISLFAFGIN</sequence>
<geneLocation type="plasmid" evidence="1">
    <name>pZY2</name>
</geneLocation>
<organism evidence="1">
    <name type="scientific">Enterococcus faecium</name>
    <name type="common">Streptococcus faecium</name>
    <dbReference type="NCBI Taxonomy" id="1352"/>
    <lineage>
        <taxon>Bacteria</taxon>
        <taxon>Bacillati</taxon>
        <taxon>Bacillota</taxon>
        <taxon>Bacilli</taxon>
        <taxon>Lactobacillales</taxon>
        <taxon>Enterococcaceae</taxon>
        <taxon>Enterococcus</taxon>
    </lineage>
</organism>
<keyword evidence="1" id="KW-0614">Plasmid</keyword>
<accession>A0A286V826</accession>